<feature type="region of interest" description="Disordered" evidence="1">
    <location>
        <begin position="1"/>
        <end position="21"/>
    </location>
</feature>
<dbReference type="Proteomes" id="UP001217582">
    <property type="component" value="Chromosome 2"/>
</dbReference>
<organism evidence="2 3">
    <name type="scientific">Malassezia arunalokei</name>
    <dbReference type="NCBI Taxonomy" id="1514897"/>
    <lineage>
        <taxon>Eukaryota</taxon>
        <taxon>Fungi</taxon>
        <taxon>Dikarya</taxon>
        <taxon>Basidiomycota</taxon>
        <taxon>Ustilaginomycotina</taxon>
        <taxon>Malasseziomycetes</taxon>
        <taxon>Malasseziales</taxon>
        <taxon>Malasseziaceae</taxon>
        <taxon>Malassezia</taxon>
    </lineage>
</organism>
<feature type="region of interest" description="Disordered" evidence="1">
    <location>
        <begin position="41"/>
        <end position="169"/>
    </location>
</feature>
<accession>A0AAJ6CJJ2</accession>
<sequence length="621" mass="68495">MTDSGHARPHEEVHTAPHAKHRFSSLNINQRFLQQVNTVTAPKAAPTPASTAASTATSASQDHARAACPRLVTAMPGRAPASTPAAEAGRSKEPGARDAAATTSPSVAPASTAPRMPWNVRHRTDVKPVVSSHDFPTAKEAMEAERKAEERAAEEHARHQAAKEELERFRGTEIHSHDHWDELDEESEDGLDDVVEFGDGTQYKISEVEEEQSKRAPPPPPPPRVPAWGPLHRPAALLRRSEPPVPMPSAPPAPVSSWGPLAQRHSALTGKPPPKIEPPAPKVDAAEIEAEQQTEMLSAAERARRRREDDERQREAERERARQKAARLEEMMHTKKEDTEPTTWRRTTPLPKSLCTPKRVEARERAEPRKPAPKDAPTTKPAAHEAASPTPPDACAVRTETTRFEQLHDEVPPVWHKYCVHMPRRRHRRRGPSRAARQGQGQVPCGAYEPAPSLHALFTAHPARVRLPKGRIARSATPVPASAFARVERIDEAAFLRRYDELAHPVDALFDDEPPRVRLPSRRASPSMPTLPLAPLLSHNLDAAAWGSSLTLPSLSVPKQSWHPSLKQVWTQNDSTTPSARNSLREIPDDAETSGLSTWLAPNGSTLFPSDYSEFVLSDAW</sequence>
<dbReference type="AlphaFoldDB" id="A0AAJ6CJJ2"/>
<feature type="compositionally biased region" description="Pro residues" evidence="1">
    <location>
        <begin position="216"/>
        <end position="225"/>
    </location>
</feature>
<reference evidence="2 3" key="1">
    <citation type="submission" date="2023-03" db="EMBL/GenBank/DDBJ databases">
        <title>Mating type loci evolution in Malassezia.</title>
        <authorList>
            <person name="Coelho M.A."/>
        </authorList>
    </citation>
    <scope>NUCLEOTIDE SEQUENCE [LARGE SCALE GENOMIC DNA]</scope>
    <source>
        <strain evidence="2 3">CBS 13387</strain>
    </source>
</reference>
<feature type="compositionally biased region" description="Low complexity" evidence="1">
    <location>
        <begin position="99"/>
        <end position="114"/>
    </location>
</feature>
<evidence type="ECO:0000256" key="1">
    <source>
        <dbReference type="SAM" id="MobiDB-lite"/>
    </source>
</evidence>
<feature type="compositionally biased region" description="Pro residues" evidence="1">
    <location>
        <begin position="243"/>
        <end position="254"/>
    </location>
</feature>
<proteinExistence type="predicted"/>
<gene>
    <name evidence="2" type="ORF">MARU1_000854</name>
</gene>
<protein>
    <submittedName>
        <fullName evidence="2">Uncharacterized protein</fullName>
    </submittedName>
</protein>
<dbReference type="EMBL" id="CP119917">
    <property type="protein sequence ID" value="WFD14846.1"/>
    <property type="molecule type" value="Genomic_DNA"/>
</dbReference>
<feature type="compositionally biased region" description="Basic and acidic residues" evidence="1">
    <location>
        <begin position="358"/>
        <end position="373"/>
    </location>
</feature>
<feature type="compositionally biased region" description="Basic and acidic residues" evidence="1">
    <location>
        <begin position="1"/>
        <end position="15"/>
    </location>
</feature>
<keyword evidence="3" id="KW-1185">Reference proteome</keyword>
<name>A0AAJ6CJJ2_9BASI</name>
<feature type="compositionally biased region" description="Low complexity" evidence="1">
    <location>
        <begin position="41"/>
        <end position="60"/>
    </location>
</feature>
<feature type="compositionally biased region" description="Pro residues" evidence="1">
    <location>
        <begin position="271"/>
        <end position="281"/>
    </location>
</feature>
<feature type="region of interest" description="Disordered" evidence="1">
    <location>
        <begin position="206"/>
        <end position="394"/>
    </location>
</feature>
<feature type="compositionally biased region" description="Basic and acidic residues" evidence="1">
    <location>
        <begin position="136"/>
        <end position="169"/>
    </location>
</feature>
<evidence type="ECO:0000313" key="2">
    <source>
        <dbReference type="EMBL" id="WFD14846.1"/>
    </source>
</evidence>
<evidence type="ECO:0000313" key="3">
    <source>
        <dbReference type="Proteomes" id="UP001217582"/>
    </source>
</evidence>
<feature type="compositionally biased region" description="Basic and acidic residues" evidence="1">
    <location>
        <begin position="306"/>
        <end position="339"/>
    </location>
</feature>